<reference evidence="4" key="1">
    <citation type="submission" date="2016-11" db="UniProtKB">
        <authorList>
            <consortium name="WormBaseParasite"/>
        </authorList>
    </citation>
    <scope>IDENTIFICATION</scope>
</reference>
<dbReference type="GO" id="GO:0070034">
    <property type="term" value="F:telomerase RNA binding"/>
    <property type="evidence" value="ECO:0007669"/>
    <property type="project" value="TreeGrafter"/>
</dbReference>
<dbReference type="InterPro" id="IPR018834">
    <property type="entry name" value="DNA/RNA-bd_Est1-type"/>
</dbReference>
<dbReference type="Pfam" id="PF10373">
    <property type="entry name" value="EST1_DNA_bind"/>
    <property type="match status" value="1"/>
</dbReference>
<evidence type="ECO:0000256" key="1">
    <source>
        <dbReference type="ARBA" id="ARBA00023161"/>
    </source>
</evidence>
<protein>
    <submittedName>
        <fullName evidence="4">EST1_DNA_bind domain-containing protein</fullName>
    </submittedName>
</protein>
<dbReference type="InterPro" id="IPR011990">
    <property type="entry name" value="TPR-like_helical_dom_sf"/>
</dbReference>
<dbReference type="AlphaFoldDB" id="A0A1I7XAJ8"/>
<proteinExistence type="predicted"/>
<dbReference type="GO" id="GO:0000184">
    <property type="term" value="P:nuclear-transcribed mRNA catabolic process, nonsense-mediated decay"/>
    <property type="evidence" value="ECO:0007669"/>
    <property type="project" value="UniProtKB-KW"/>
</dbReference>
<evidence type="ECO:0000259" key="2">
    <source>
        <dbReference type="Pfam" id="PF10373"/>
    </source>
</evidence>
<dbReference type="Gene3D" id="1.20.190.60">
    <property type="match status" value="1"/>
</dbReference>
<dbReference type="InterPro" id="IPR045153">
    <property type="entry name" value="Est1/Ebs1-like"/>
</dbReference>
<keyword evidence="3" id="KW-1185">Reference proteome</keyword>
<dbReference type="PANTHER" id="PTHR15696">
    <property type="entry name" value="SMG-7 SUPPRESSOR WITH MORPHOLOGICAL EFFECT ON GENITALIA PROTEIN 7"/>
    <property type="match status" value="1"/>
</dbReference>
<organism evidence="3 4">
    <name type="scientific">Heterorhabditis bacteriophora</name>
    <name type="common">Entomopathogenic nematode worm</name>
    <dbReference type="NCBI Taxonomy" id="37862"/>
    <lineage>
        <taxon>Eukaryota</taxon>
        <taxon>Metazoa</taxon>
        <taxon>Ecdysozoa</taxon>
        <taxon>Nematoda</taxon>
        <taxon>Chromadorea</taxon>
        <taxon>Rhabditida</taxon>
        <taxon>Rhabditina</taxon>
        <taxon>Rhabditomorpha</taxon>
        <taxon>Strongyloidea</taxon>
        <taxon>Heterorhabditidae</taxon>
        <taxon>Heterorhabditis</taxon>
    </lineage>
</organism>
<dbReference type="GO" id="GO:0005697">
    <property type="term" value="C:telomerase holoenzyme complex"/>
    <property type="evidence" value="ECO:0007669"/>
    <property type="project" value="TreeGrafter"/>
</dbReference>
<sequence>MDDMTTVKIGDFGLATVKTRWSGGQQSQQPTGSILWMFICRLQHITTVRAINLNFNMNIYSYSEINSFFEMSVRDDVETRKLCNEIRQVVRRGDCDNGELNYAQPLVQLIQQLFVTNLTYAMKNRMDVLLWKTLKEIIDRVKAERGPATNSNFENVLSVCISWLSELALQAQIYYHLPCEDLPAFITFSPSLREFDAIHVPSDVSREFIAFLCLRMGDLVRYKFVNNGYLLLYLMQGDIELSGRLYHRSLRANPSLGDCWNQLGVLATIMAKPLDSLYFNTRAIHSPSPFPSSSSNIITLLRKYREKEDISEFTPFAEQYLTILSKLHFLLPISSTLLSRIGPQLISCKLLTAPLSILEQLGSSSDENRSRGYIEILLKLAYSKIVQLLESGPLRSDLLLSTVLLLRIPSICHRSPSLQSILHQSSSDVIFDSEMLEYFRCFSESDPFVYPISHGVIADKLEDLCVEEKIVNVYIVWLTVHYVTNEQLLSC</sequence>
<keyword evidence="1" id="KW-0866">Nonsense-mediated mRNA decay</keyword>
<dbReference type="Gene3D" id="1.25.40.10">
    <property type="entry name" value="Tetratricopeptide repeat domain"/>
    <property type="match status" value="1"/>
</dbReference>
<dbReference type="Proteomes" id="UP000095283">
    <property type="component" value="Unplaced"/>
</dbReference>
<evidence type="ECO:0000313" key="4">
    <source>
        <dbReference type="WBParaSite" id="Hba_14389"/>
    </source>
</evidence>
<name>A0A1I7XAJ8_HETBA</name>
<dbReference type="WBParaSite" id="Hba_14389">
    <property type="protein sequence ID" value="Hba_14389"/>
    <property type="gene ID" value="Hba_14389"/>
</dbReference>
<evidence type="ECO:0000313" key="3">
    <source>
        <dbReference type="Proteomes" id="UP000095283"/>
    </source>
</evidence>
<feature type="domain" description="DNA/RNA-binding" evidence="2">
    <location>
        <begin position="244"/>
        <end position="379"/>
    </location>
</feature>
<dbReference type="PANTHER" id="PTHR15696:SF0">
    <property type="entry name" value="TELOMERASE-BINDING PROTEIN EST1A"/>
    <property type="match status" value="1"/>
</dbReference>
<dbReference type="GO" id="GO:0042162">
    <property type="term" value="F:telomeric DNA binding"/>
    <property type="evidence" value="ECO:0007669"/>
    <property type="project" value="TreeGrafter"/>
</dbReference>
<dbReference type="SUPFAM" id="SSF48452">
    <property type="entry name" value="TPR-like"/>
    <property type="match status" value="1"/>
</dbReference>
<accession>A0A1I7XAJ8</accession>